<accession>A0A2J8AIX8</accession>
<feature type="domain" description="SNF2 N-terminal" evidence="3">
    <location>
        <begin position="19"/>
        <end position="183"/>
    </location>
</feature>
<feature type="region of interest" description="Disordered" evidence="2">
    <location>
        <begin position="418"/>
        <end position="449"/>
    </location>
</feature>
<dbReference type="SUPFAM" id="SSF52540">
    <property type="entry name" value="P-loop containing nucleoside triphosphate hydrolases"/>
    <property type="match status" value="2"/>
</dbReference>
<evidence type="ECO:0000313" key="5">
    <source>
        <dbReference type="Proteomes" id="UP000236333"/>
    </source>
</evidence>
<gene>
    <name evidence="4" type="ORF">TSOC_000596</name>
</gene>
<evidence type="ECO:0000259" key="3">
    <source>
        <dbReference type="Pfam" id="PF00176"/>
    </source>
</evidence>
<dbReference type="Gene3D" id="3.40.50.10810">
    <property type="entry name" value="Tandem AAA-ATPase domain"/>
    <property type="match status" value="1"/>
</dbReference>
<evidence type="ECO:0000256" key="2">
    <source>
        <dbReference type="SAM" id="MobiDB-lite"/>
    </source>
</evidence>
<proteinExistence type="predicted"/>
<dbReference type="InterPro" id="IPR049730">
    <property type="entry name" value="SNF2/RAD54-like_C"/>
</dbReference>
<protein>
    <submittedName>
        <fullName evidence="4">Transcription termination factor 2</fullName>
    </submittedName>
</protein>
<dbReference type="GO" id="GO:0005524">
    <property type="term" value="F:ATP binding"/>
    <property type="evidence" value="ECO:0007669"/>
    <property type="project" value="InterPro"/>
</dbReference>
<dbReference type="OrthoDB" id="550707at2759"/>
<sequence length="943" mass="98360">MAPPSSPPPALLPCLPRAPQLAWHRLVLDEAQMVGGGLSNVALMAARISATRRWCVTGTPIGKGGLNDVYGLIKVLQYKPYDNLDVFRRLVSAPYRSGSLEGHQRLAALVKPVMWRTSKAVAAQDHPLPRRVLQEAHLRFPAGEETFYEVVKDGLRAVCVELSTHQSEQQQQQQQQEQEEEQQRQQQQRQQQRQQQQGHQQQQDKGRGGDDGVIDLTADDMCGPSTSAGAAGGASQGQQQPPAGPALKRRRPKAAGGGTADGKRAAKAARTAVVSSPGALGAQGAAAAGGGAGGSGAAEAVPAFKYNASGKSAAAMSSDAAGMRAASHEMLQMSWQVGENGIEAAAAAEGAATAAVAMGEFTADIKAAGASIRSWRFVQAHTSQMLADLLTAHPEVMAAPPPGAAAAAAGTAAAAGSTPAAAGTTAGPSADPASPPAGPRLASPAAAAAAADATGSGDAAARAARLRAHVASRVDDVRATADVELQRARGRLQGVRGRIERLKGQVVEDYDQAVSRGLPQGVLPEPHGWLEDVRARLEAARLVEAQQREEKQAAAGAGATVSLMGKEVVALLSEEEASVQRLRVGLDAAAGALLVAAALERLRAAERGLGAQQQQQQAAAAVAEGGGGPEWRSLLVGGVNVSVPPEGVTAVAQDPRLSARAGWSLSYPAPVGLLRQALSARTEAAPVEGAARGIAHGCDLLTVLLCERYLRPPLRMLQSRLEEQHKTAESRNTSYLRSHGLGVLLPTLEAVRRRTELLRAWKDANTAELQVELAADQCEVLTEEVTAAAQGRVAGMAPLLRLAEEDLRARIKELQVRANHVFLLEPSTDPAIEQQAVARVHRIGQTRDVWVTRLIVDNTVETRILRMLKEKQQLFMEASSAGAGAGPSTAAAAAATAPGGLAPGLVPLLQGGEGEEASLPSAAPRQEVLARADLRYLLDAVLE</sequence>
<feature type="compositionally biased region" description="Low complexity" evidence="2">
    <location>
        <begin position="184"/>
        <end position="201"/>
    </location>
</feature>
<dbReference type="Gene3D" id="3.40.50.300">
    <property type="entry name" value="P-loop containing nucleotide triphosphate hydrolases"/>
    <property type="match status" value="1"/>
</dbReference>
<feature type="region of interest" description="Disordered" evidence="2">
    <location>
        <begin position="170"/>
        <end position="270"/>
    </location>
</feature>
<dbReference type="InterPro" id="IPR027417">
    <property type="entry name" value="P-loop_NTPase"/>
</dbReference>
<name>A0A2J8AIX8_9CHLO</name>
<keyword evidence="1" id="KW-0378">Hydrolase</keyword>
<dbReference type="Proteomes" id="UP000236333">
    <property type="component" value="Unassembled WGS sequence"/>
</dbReference>
<dbReference type="AlphaFoldDB" id="A0A2J8AIX8"/>
<dbReference type="InterPro" id="IPR000330">
    <property type="entry name" value="SNF2_N"/>
</dbReference>
<dbReference type="Pfam" id="PF00176">
    <property type="entry name" value="SNF2-rel_dom"/>
    <property type="match status" value="1"/>
</dbReference>
<comment type="caution">
    <text evidence="4">The sequence shown here is derived from an EMBL/GenBank/DDBJ whole genome shotgun (WGS) entry which is preliminary data.</text>
</comment>
<evidence type="ECO:0000313" key="4">
    <source>
        <dbReference type="EMBL" id="PNH12465.1"/>
    </source>
</evidence>
<dbReference type="EMBL" id="PGGS01000008">
    <property type="protein sequence ID" value="PNH12465.1"/>
    <property type="molecule type" value="Genomic_DNA"/>
</dbReference>
<dbReference type="InterPro" id="IPR038718">
    <property type="entry name" value="SNF2-like_sf"/>
</dbReference>
<organism evidence="4 5">
    <name type="scientific">Tetrabaena socialis</name>
    <dbReference type="NCBI Taxonomy" id="47790"/>
    <lineage>
        <taxon>Eukaryota</taxon>
        <taxon>Viridiplantae</taxon>
        <taxon>Chlorophyta</taxon>
        <taxon>core chlorophytes</taxon>
        <taxon>Chlorophyceae</taxon>
        <taxon>CS clade</taxon>
        <taxon>Chlamydomonadales</taxon>
        <taxon>Tetrabaenaceae</taxon>
        <taxon>Tetrabaena</taxon>
    </lineage>
</organism>
<reference evidence="4 5" key="1">
    <citation type="journal article" date="2017" name="Mol. Biol. Evol.">
        <title>The 4-celled Tetrabaena socialis nuclear genome reveals the essential components for genetic control of cell number at the origin of multicellularity in the volvocine lineage.</title>
        <authorList>
            <person name="Featherston J."/>
            <person name="Arakaki Y."/>
            <person name="Hanschen E.R."/>
            <person name="Ferris P.J."/>
            <person name="Michod R.E."/>
            <person name="Olson B.J.S.C."/>
            <person name="Nozaki H."/>
            <person name="Durand P.M."/>
        </authorList>
    </citation>
    <scope>NUCLEOTIDE SEQUENCE [LARGE SCALE GENOMIC DNA]</scope>
    <source>
        <strain evidence="4 5">NIES-571</strain>
    </source>
</reference>
<dbReference type="CDD" id="cd18793">
    <property type="entry name" value="SF2_C_SNF"/>
    <property type="match status" value="1"/>
</dbReference>
<feature type="compositionally biased region" description="Low complexity" evidence="2">
    <location>
        <begin position="439"/>
        <end position="449"/>
    </location>
</feature>
<dbReference type="InterPro" id="IPR052583">
    <property type="entry name" value="ATP-helicase/E3_Ub-Ligase"/>
</dbReference>
<keyword evidence="5" id="KW-1185">Reference proteome</keyword>
<dbReference type="GO" id="GO:0016787">
    <property type="term" value="F:hydrolase activity"/>
    <property type="evidence" value="ECO:0007669"/>
    <property type="project" value="UniProtKB-KW"/>
</dbReference>
<feature type="compositionally biased region" description="Low complexity" evidence="2">
    <location>
        <begin position="418"/>
        <end position="432"/>
    </location>
</feature>
<dbReference type="PANTHER" id="PTHR45865:SF1">
    <property type="entry name" value="E3 UBIQUITIN-PROTEIN LIGASE SHPRH"/>
    <property type="match status" value="1"/>
</dbReference>
<evidence type="ECO:0000256" key="1">
    <source>
        <dbReference type="ARBA" id="ARBA00022801"/>
    </source>
</evidence>
<dbReference type="PANTHER" id="PTHR45865">
    <property type="entry name" value="E3 UBIQUITIN-PROTEIN LIGASE SHPRH FAMILY MEMBER"/>
    <property type="match status" value="1"/>
</dbReference>